<dbReference type="AlphaFoldDB" id="A0A1P8WJR0"/>
<dbReference type="Pfam" id="PF14258">
    <property type="entry name" value="DUF4350"/>
    <property type="match status" value="1"/>
</dbReference>
<dbReference type="Proteomes" id="UP000187735">
    <property type="component" value="Chromosome"/>
</dbReference>
<dbReference type="OrthoDB" id="9777219at2"/>
<keyword evidence="2" id="KW-0732">Signal</keyword>
<evidence type="ECO:0000259" key="3">
    <source>
        <dbReference type="Pfam" id="PF14258"/>
    </source>
</evidence>
<evidence type="ECO:0000313" key="4">
    <source>
        <dbReference type="EMBL" id="APZ94283.1"/>
    </source>
</evidence>
<feature type="domain" description="DUF4350" evidence="3">
    <location>
        <begin position="49"/>
        <end position="231"/>
    </location>
</feature>
<proteinExistence type="predicted"/>
<dbReference type="RefSeq" id="WP_077025613.1">
    <property type="nucleotide sequence ID" value="NZ_CP017641.1"/>
</dbReference>
<dbReference type="EMBL" id="CP017641">
    <property type="protein sequence ID" value="APZ94283.1"/>
    <property type="molecule type" value="Genomic_DNA"/>
</dbReference>
<gene>
    <name evidence="4" type="ORF">Fuma_03909</name>
</gene>
<feature type="chain" id="PRO_5013247372" description="DUF4350 domain-containing protein" evidence="2">
    <location>
        <begin position="31"/>
        <end position="478"/>
    </location>
</feature>
<sequence precursor="true">MTGRLLQNCRLLSAGLALACVLIASRPVAAQTTATPSDDAWDFRYELFQMLLEQNGVRPVANMSAVTRHPPESIIVMLGHINFRTSRFLESFCEQGGAVLLATDERYSAGRICEFREGPVTSLQSAERYQNYADCLTITDIDHDHPVMTGVNSLVVNRTGWLAPPRWYIPDMQVAARLPQRTLPRDSSDQPLLATVGLPNINTGQLIVASDPSLFTNGMLWHGDNAILAINVSRILCSGNKNKMLFIADGVPLGSFRNSPMVDSNNPPPLPENLPEPALETYVKVVNTVLKEVEDQNLPNQFMADRRHKIRSPYLRRHILLSLAIAVLMFVIWKMAATHSATHPAMPIRDMKSAHDLATGHKVKSAEFGLSASILARELCRHLTESSDPTDWRRQLIGNAASGEGEVEFHGASNVKAQRKKLVDVIELATNTRTVHMSRKRFEALGQTIDQLRQLHAEGRLIVAASAEVATQAAGRMA</sequence>
<evidence type="ECO:0000313" key="5">
    <source>
        <dbReference type="Proteomes" id="UP000187735"/>
    </source>
</evidence>
<protein>
    <recommendedName>
        <fullName evidence="3">DUF4350 domain-containing protein</fullName>
    </recommendedName>
</protein>
<feature type="transmembrane region" description="Helical" evidence="1">
    <location>
        <begin position="319"/>
        <end position="337"/>
    </location>
</feature>
<reference evidence="4 5" key="1">
    <citation type="journal article" date="2016" name="Front. Microbiol.">
        <title>Fuerstia marisgermanicae gen. nov., sp. nov., an Unusual Member of the Phylum Planctomycetes from the German Wadden Sea.</title>
        <authorList>
            <person name="Kohn T."/>
            <person name="Heuer A."/>
            <person name="Jogler M."/>
            <person name="Vollmers J."/>
            <person name="Boedeker C."/>
            <person name="Bunk B."/>
            <person name="Rast P."/>
            <person name="Borchert D."/>
            <person name="Glockner I."/>
            <person name="Freese H.M."/>
            <person name="Klenk H.P."/>
            <person name="Overmann J."/>
            <person name="Kaster A.K."/>
            <person name="Rohde M."/>
            <person name="Wiegand S."/>
            <person name="Jogler C."/>
        </authorList>
    </citation>
    <scope>NUCLEOTIDE SEQUENCE [LARGE SCALE GENOMIC DNA]</scope>
    <source>
        <strain evidence="4 5">NH11</strain>
    </source>
</reference>
<name>A0A1P8WJR0_9PLAN</name>
<accession>A0A1P8WJR0</accession>
<organism evidence="4 5">
    <name type="scientific">Fuerstiella marisgermanici</name>
    <dbReference type="NCBI Taxonomy" id="1891926"/>
    <lineage>
        <taxon>Bacteria</taxon>
        <taxon>Pseudomonadati</taxon>
        <taxon>Planctomycetota</taxon>
        <taxon>Planctomycetia</taxon>
        <taxon>Planctomycetales</taxon>
        <taxon>Planctomycetaceae</taxon>
        <taxon>Fuerstiella</taxon>
    </lineage>
</organism>
<keyword evidence="1" id="KW-0472">Membrane</keyword>
<feature type="signal peptide" evidence="2">
    <location>
        <begin position="1"/>
        <end position="30"/>
    </location>
</feature>
<dbReference type="STRING" id="1891926.Fuma_03909"/>
<dbReference type="InterPro" id="IPR025646">
    <property type="entry name" value="DUF4350"/>
</dbReference>
<dbReference type="KEGG" id="fmr:Fuma_03909"/>
<keyword evidence="5" id="KW-1185">Reference proteome</keyword>
<evidence type="ECO:0000256" key="1">
    <source>
        <dbReference type="SAM" id="Phobius"/>
    </source>
</evidence>
<keyword evidence="1" id="KW-1133">Transmembrane helix</keyword>
<evidence type="ECO:0000256" key="2">
    <source>
        <dbReference type="SAM" id="SignalP"/>
    </source>
</evidence>
<keyword evidence="1" id="KW-0812">Transmembrane</keyword>